<organism evidence="2 3">
    <name type="scientific">Symbiodinium natans</name>
    <dbReference type="NCBI Taxonomy" id="878477"/>
    <lineage>
        <taxon>Eukaryota</taxon>
        <taxon>Sar</taxon>
        <taxon>Alveolata</taxon>
        <taxon>Dinophyceae</taxon>
        <taxon>Suessiales</taxon>
        <taxon>Symbiodiniaceae</taxon>
        <taxon>Symbiodinium</taxon>
    </lineage>
</organism>
<accession>A0A812PH58</accession>
<keyword evidence="3" id="KW-1185">Reference proteome</keyword>
<sequence>MLTLMEICCLWVFIREDLQKYLGQGPAWDNVTRMWQTGSLGSALALDPELNAHCKGMTENFDFKKLSFVLEAKGELIDADLRAAQSTTRNALRSSLQAAFSLFVAQLENDTTEHRKWLLASAAEEQKQRGDAHLGMEARQRAAGEADDDTDLSAKLAAMLDPWVAGAFEGMHGGLRRPDRERVIVWINLCVFGVVSAGQQTFLLQWVTKLLHQHGKNSCAMVILPNRAGDLRSYKWTEKAEDDDPGVKDCKAESGDESAEEIGEDTPEGDCNLLVEFCHKLKLKFMEHDRHLKVKQTMISFANDTVYGSRQGFHEALLIVPANKGNAFLTSKFWKTGVIADVSMLARPDFVKLDTRVKKDEAFGAGSVRLTRVQEMKQDTATILLDFSGSDAWPASQILRRLTKSPWLATESFQAGDKYAVATVCHSAMEEKHCKTSLGHYAFSLARQGKLKLTGFPDFDKATGQLRETATAATVPSYAVTVAVGRSLVVKEALKQHWLAQSDFAGQARDLFEAFDKEFNPENLKRGGQTSSEESAAKKPRLNLDLEKAGSVEELPGEDATALKCGAFTLTWTTDEGKMFIHADEQCTVKAGTELFGFGNGEFATDTTATDVMSDQMGKWIAFDLAGTDVFLVLEPDTKLPDHLKDLPVLGKAARLNIISLCADFFRLPCSKVTDLQAILRALEDAGEVEVNVAGHSKDDGFVLKPTSKVVFVLEDKAKKSKKKKKKGPNAVSWGSLLTMPKIRGQRNIAIGWRLSMEEGSSERVLCPVRPIAVLSGDVTLQSGKAMLLM</sequence>
<dbReference type="OrthoDB" id="436292at2759"/>
<comment type="caution">
    <text evidence="2">The sequence shown here is derived from an EMBL/GenBank/DDBJ whole genome shotgun (WGS) entry which is preliminary data.</text>
</comment>
<evidence type="ECO:0000313" key="2">
    <source>
        <dbReference type="EMBL" id="CAE7350955.1"/>
    </source>
</evidence>
<evidence type="ECO:0000313" key="3">
    <source>
        <dbReference type="Proteomes" id="UP000604046"/>
    </source>
</evidence>
<feature type="compositionally biased region" description="Basic and acidic residues" evidence="1">
    <location>
        <begin position="239"/>
        <end position="254"/>
    </location>
</feature>
<dbReference type="EMBL" id="CAJNDS010002146">
    <property type="protein sequence ID" value="CAE7350955.1"/>
    <property type="molecule type" value="Genomic_DNA"/>
</dbReference>
<gene>
    <name evidence="2" type="ORF">SNAT2548_LOCUS18496</name>
</gene>
<protein>
    <submittedName>
        <fullName evidence="2">Uncharacterized protein</fullName>
    </submittedName>
</protein>
<proteinExistence type="predicted"/>
<feature type="region of interest" description="Disordered" evidence="1">
    <location>
        <begin position="522"/>
        <end position="543"/>
    </location>
</feature>
<dbReference type="Proteomes" id="UP000604046">
    <property type="component" value="Unassembled WGS sequence"/>
</dbReference>
<feature type="compositionally biased region" description="Acidic residues" evidence="1">
    <location>
        <begin position="255"/>
        <end position="266"/>
    </location>
</feature>
<dbReference type="AlphaFoldDB" id="A0A812PH58"/>
<evidence type="ECO:0000256" key="1">
    <source>
        <dbReference type="SAM" id="MobiDB-lite"/>
    </source>
</evidence>
<reference evidence="2" key="1">
    <citation type="submission" date="2021-02" db="EMBL/GenBank/DDBJ databases">
        <authorList>
            <person name="Dougan E. K."/>
            <person name="Rhodes N."/>
            <person name="Thang M."/>
            <person name="Chan C."/>
        </authorList>
    </citation>
    <scope>NUCLEOTIDE SEQUENCE</scope>
</reference>
<name>A0A812PH58_9DINO</name>
<feature type="region of interest" description="Disordered" evidence="1">
    <location>
        <begin position="239"/>
        <end position="266"/>
    </location>
</feature>